<reference evidence="1 2" key="1">
    <citation type="submission" date="2019-02" db="EMBL/GenBank/DDBJ databases">
        <title>Deep-cultivation of Planctomycetes and their phenomic and genomic characterization uncovers novel biology.</title>
        <authorList>
            <person name="Wiegand S."/>
            <person name="Jogler M."/>
            <person name="Boedeker C."/>
            <person name="Pinto D."/>
            <person name="Vollmers J."/>
            <person name="Rivas-Marin E."/>
            <person name="Kohn T."/>
            <person name="Peeters S.H."/>
            <person name="Heuer A."/>
            <person name="Rast P."/>
            <person name="Oberbeckmann S."/>
            <person name="Bunk B."/>
            <person name="Jeske O."/>
            <person name="Meyerdierks A."/>
            <person name="Storesund J.E."/>
            <person name="Kallscheuer N."/>
            <person name="Luecker S."/>
            <person name="Lage O.M."/>
            <person name="Pohl T."/>
            <person name="Merkel B.J."/>
            <person name="Hornburger P."/>
            <person name="Mueller R.-W."/>
            <person name="Bruemmer F."/>
            <person name="Labrenz M."/>
            <person name="Spormann A.M."/>
            <person name="Op den Camp H."/>
            <person name="Overmann J."/>
            <person name="Amann R."/>
            <person name="Jetten M.S.M."/>
            <person name="Mascher T."/>
            <person name="Medema M.H."/>
            <person name="Devos D.P."/>
            <person name="Kaster A.-K."/>
            <person name="Ovreas L."/>
            <person name="Rohde M."/>
            <person name="Galperin M.Y."/>
            <person name="Jogler C."/>
        </authorList>
    </citation>
    <scope>NUCLEOTIDE SEQUENCE [LARGE SCALE GENOMIC DNA]</scope>
    <source>
        <strain evidence="1 2">Q31a</strain>
    </source>
</reference>
<proteinExistence type="predicted"/>
<keyword evidence="2" id="KW-1185">Reference proteome</keyword>
<evidence type="ECO:0000313" key="2">
    <source>
        <dbReference type="Proteomes" id="UP000318017"/>
    </source>
</evidence>
<dbReference type="Proteomes" id="UP000318017">
    <property type="component" value="Chromosome"/>
</dbReference>
<protein>
    <submittedName>
        <fullName evidence="1">Uncharacterized protein</fullName>
    </submittedName>
</protein>
<name>A0A518G6G5_9BACT</name>
<dbReference type="EMBL" id="CP036298">
    <property type="protein sequence ID" value="QDV24180.1"/>
    <property type="molecule type" value="Genomic_DNA"/>
</dbReference>
<sequence>MLKSGRARYSALESFELSRLSGTLPGSQISYRSVSVSVSYQFFPISFFLSVSISQYQS</sequence>
<gene>
    <name evidence="1" type="ORF">Q31a_24940</name>
</gene>
<organism evidence="1 2">
    <name type="scientific">Aureliella helgolandensis</name>
    <dbReference type="NCBI Taxonomy" id="2527968"/>
    <lineage>
        <taxon>Bacteria</taxon>
        <taxon>Pseudomonadati</taxon>
        <taxon>Planctomycetota</taxon>
        <taxon>Planctomycetia</taxon>
        <taxon>Pirellulales</taxon>
        <taxon>Pirellulaceae</taxon>
        <taxon>Aureliella</taxon>
    </lineage>
</organism>
<dbReference type="KEGG" id="ahel:Q31a_24940"/>
<evidence type="ECO:0000313" key="1">
    <source>
        <dbReference type="EMBL" id="QDV24180.1"/>
    </source>
</evidence>
<dbReference type="AlphaFoldDB" id="A0A518G6G5"/>
<accession>A0A518G6G5</accession>